<reference evidence="1 2" key="1">
    <citation type="submission" date="2019-03" db="EMBL/GenBank/DDBJ databases">
        <title>Single cell metagenomics reveals metabolic interactions within the superorganism composed of flagellate Streblomastix strix and complex community of Bacteroidetes bacteria on its surface.</title>
        <authorList>
            <person name="Treitli S.C."/>
            <person name="Kolisko M."/>
            <person name="Husnik F."/>
            <person name="Keeling P."/>
            <person name="Hampl V."/>
        </authorList>
    </citation>
    <scope>NUCLEOTIDE SEQUENCE [LARGE SCALE GENOMIC DNA]</scope>
    <source>
        <strain evidence="1">ST1C</strain>
    </source>
</reference>
<dbReference type="Proteomes" id="UP000324800">
    <property type="component" value="Unassembled WGS sequence"/>
</dbReference>
<comment type="caution">
    <text evidence="1">The sequence shown here is derived from an EMBL/GenBank/DDBJ whole genome shotgun (WGS) entry which is preliminary data.</text>
</comment>
<protein>
    <submittedName>
        <fullName evidence="1">Uncharacterized protein</fullName>
    </submittedName>
</protein>
<proteinExistence type="predicted"/>
<organism evidence="1 2">
    <name type="scientific">Streblomastix strix</name>
    <dbReference type="NCBI Taxonomy" id="222440"/>
    <lineage>
        <taxon>Eukaryota</taxon>
        <taxon>Metamonada</taxon>
        <taxon>Preaxostyla</taxon>
        <taxon>Oxymonadida</taxon>
        <taxon>Streblomastigidae</taxon>
        <taxon>Streblomastix</taxon>
    </lineage>
</organism>
<sequence>MHINKKEDQQSYLIRKWSRGCLIWIQTFGDKQDQSELINVGYGRIVIIFISSAGGTEEQGDVEIYWVLQYIYRFLNELNNGRNNSNNINNQPSFIPQPALSKICIEQMEEEGGNEEVESQLINKGNVWKIIGDAEEVKGLILNRFIHNN</sequence>
<gene>
    <name evidence="1" type="ORF">EZS28_040882</name>
</gene>
<evidence type="ECO:0000313" key="2">
    <source>
        <dbReference type="Proteomes" id="UP000324800"/>
    </source>
</evidence>
<dbReference type="EMBL" id="SNRW01022710">
    <property type="protein sequence ID" value="KAA6363591.1"/>
    <property type="molecule type" value="Genomic_DNA"/>
</dbReference>
<name>A0A5J4U0T9_9EUKA</name>
<dbReference type="AlphaFoldDB" id="A0A5J4U0T9"/>
<accession>A0A5J4U0T9</accession>
<evidence type="ECO:0000313" key="1">
    <source>
        <dbReference type="EMBL" id="KAA6363591.1"/>
    </source>
</evidence>